<proteinExistence type="predicted"/>
<dbReference type="Pfam" id="PF26628">
    <property type="entry name" value="DUF8202"/>
    <property type="match status" value="1"/>
</dbReference>
<gene>
    <name evidence="2" type="ORF">A4D02_34860</name>
</gene>
<dbReference type="InterPro" id="IPR019794">
    <property type="entry name" value="Peroxidases_AS"/>
</dbReference>
<evidence type="ECO:0000313" key="2">
    <source>
        <dbReference type="EMBL" id="OQP44407.1"/>
    </source>
</evidence>
<dbReference type="PROSITE" id="PS00436">
    <property type="entry name" value="PEROXIDASE_2"/>
    <property type="match status" value="1"/>
</dbReference>
<dbReference type="Gene3D" id="2.60.40.10">
    <property type="entry name" value="Immunoglobulins"/>
    <property type="match status" value="1"/>
</dbReference>
<keyword evidence="3" id="KW-1185">Reference proteome</keyword>
<evidence type="ECO:0000259" key="1">
    <source>
        <dbReference type="Pfam" id="PF26628"/>
    </source>
</evidence>
<name>A0ABX3NSP5_9BACT</name>
<reference evidence="2 3" key="1">
    <citation type="submission" date="2016-04" db="EMBL/GenBank/DDBJ databases">
        <authorList>
            <person name="Chen L."/>
            <person name="Zhuang W."/>
            <person name="Wang G."/>
        </authorList>
    </citation>
    <scope>NUCLEOTIDE SEQUENCE [LARGE SCALE GENOMIC DNA]</scope>
    <source>
        <strain evidence="3">GR20</strain>
    </source>
</reference>
<dbReference type="InterPro" id="IPR058515">
    <property type="entry name" value="DUF8202"/>
</dbReference>
<sequence>MKSVLQKCIVKCTVSAQSQQSLKSAMKKIFCLMVVLLQCRGRTVFCQSPGGVASNLTLWIKAGSGASPSSGGTLTGWTDMAGNNSFSLTSTGTGLTAPVVVLNGLNFNPVVRFTGSGTNGYRLLGNTSITMSDVSAVGSWTGPVTNERGTFFSPINNSGLNLISARYFFRSASGGQLYTGFGSIDAGLFAGYESATPPASTVPVVLTASGTGNVLNMNGLDARTGNIRGGYFTTTMTDIPQIADRSSSDSKMNGDIAEIVVYSAANSASLQNKVESYLAFKYGITLGNATSPISYTSSAGTVFWTGLAAYQHNIFGIGTDNGSGLVQTSSNSVNSGSGDGTGQSGLGNLVLKTSSALTNGQFLMVGTDSAVLTEETITAAIGPAAAIGSKRLVRTWKAQTTGAVSSVNLSFDMTGLTLSGASVAANYYLLIDNDGDGNFTTGAQTYVPASGISGSLISFSGTSALANGVVFTLITVPSTMLVLADRWQGFTASGAGSSVTLHWNTAPDLPIDYFNVYHSTDGATFIPIAQLPLTTVMPLAGMSYVVSERGEGTYFYRLRAVLKDGAENYSMIRSVKISASKRLKIHSNPVVGGELRLQFHASASESVIVSLFSASGSRQLTRIWSVAPGENLLTMDIHRLGEGLYFLRLDGSHGYETLDFVKSTGMK</sequence>
<dbReference type="EMBL" id="LWBO01000024">
    <property type="protein sequence ID" value="OQP44407.1"/>
    <property type="molecule type" value="Genomic_DNA"/>
</dbReference>
<dbReference type="Proteomes" id="UP000192277">
    <property type="component" value="Unassembled WGS sequence"/>
</dbReference>
<accession>A0ABX3NSP5</accession>
<comment type="caution">
    <text evidence="2">The sequence shown here is derived from an EMBL/GenBank/DDBJ whole genome shotgun (WGS) entry which is preliminary data.</text>
</comment>
<feature type="domain" description="DUF8202" evidence="1">
    <location>
        <begin position="271"/>
        <end position="451"/>
    </location>
</feature>
<dbReference type="InterPro" id="IPR013783">
    <property type="entry name" value="Ig-like_fold"/>
</dbReference>
<protein>
    <recommendedName>
        <fullName evidence="1">DUF8202 domain-containing protein</fullName>
    </recommendedName>
</protein>
<evidence type="ECO:0000313" key="3">
    <source>
        <dbReference type="Proteomes" id="UP000192277"/>
    </source>
</evidence>
<organism evidence="2 3">
    <name type="scientific">Niastella koreensis</name>
    <dbReference type="NCBI Taxonomy" id="354356"/>
    <lineage>
        <taxon>Bacteria</taxon>
        <taxon>Pseudomonadati</taxon>
        <taxon>Bacteroidota</taxon>
        <taxon>Chitinophagia</taxon>
        <taxon>Chitinophagales</taxon>
        <taxon>Chitinophagaceae</taxon>
        <taxon>Niastella</taxon>
    </lineage>
</organism>